<dbReference type="CDD" id="cd06171">
    <property type="entry name" value="Sigma70_r4"/>
    <property type="match status" value="1"/>
</dbReference>
<evidence type="ECO:0000256" key="3">
    <source>
        <dbReference type="ARBA" id="ARBA00023082"/>
    </source>
</evidence>
<evidence type="ECO:0000313" key="7">
    <source>
        <dbReference type="EMBL" id="MBH9578287.1"/>
    </source>
</evidence>
<comment type="caution">
    <text evidence="7">The sequence shown here is derived from an EMBL/GenBank/DDBJ whole genome shotgun (WGS) entry which is preliminary data.</text>
</comment>
<sequence length="193" mass="21498">MRVQPALIEAAQRGEAAALTELLAVCQPDLRRFARRSCRQAEDAEDAVQHALWQLYRKLGALRTVATFASWLFRIVERECRRQWRGRETAEPLDELPEAEQPAAAGLPIDLRLDLQRALAALSPPHREVLLLRDVQELSAPEVAAQLGLSLEAVKSRLHRARAQLRKRLLASGYWEKDGDQDGGEKGAPSGAP</sequence>
<dbReference type="PANTHER" id="PTHR43133:SF51">
    <property type="entry name" value="RNA POLYMERASE SIGMA FACTOR"/>
    <property type="match status" value="1"/>
</dbReference>
<evidence type="ECO:0000256" key="1">
    <source>
        <dbReference type="ARBA" id="ARBA00010641"/>
    </source>
</evidence>
<dbReference type="SUPFAM" id="SSF88946">
    <property type="entry name" value="Sigma2 domain of RNA polymerase sigma factors"/>
    <property type="match status" value="1"/>
</dbReference>
<dbReference type="Proteomes" id="UP000613266">
    <property type="component" value="Unassembled WGS sequence"/>
</dbReference>
<dbReference type="InterPro" id="IPR013324">
    <property type="entry name" value="RNA_pol_sigma_r3/r4-like"/>
</dbReference>
<protein>
    <submittedName>
        <fullName evidence="7">RNA polymerase sigma factor</fullName>
    </submittedName>
</protein>
<feature type="domain" description="RNA polymerase sigma factor 70 region 4 type 2" evidence="6">
    <location>
        <begin position="113"/>
        <end position="165"/>
    </location>
</feature>
<keyword evidence="4" id="KW-0804">Transcription</keyword>
<dbReference type="InterPro" id="IPR039425">
    <property type="entry name" value="RNA_pol_sigma-70-like"/>
</dbReference>
<keyword evidence="3" id="KW-0731">Sigma factor</keyword>
<dbReference type="GO" id="GO:0003677">
    <property type="term" value="F:DNA binding"/>
    <property type="evidence" value="ECO:0007669"/>
    <property type="project" value="InterPro"/>
</dbReference>
<keyword evidence="2" id="KW-0805">Transcription regulation</keyword>
<evidence type="ECO:0000259" key="6">
    <source>
        <dbReference type="Pfam" id="PF08281"/>
    </source>
</evidence>
<dbReference type="InterPro" id="IPR014284">
    <property type="entry name" value="RNA_pol_sigma-70_dom"/>
</dbReference>
<gene>
    <name evidence="7" type="ORF">I7X39_15460</name>
</gene>
<reference evidence="7" key="1">
    <citation type="submission" date="2020-12" db="EMBL/GenBank/DDBJ databases">
        <title>The genome sequence of Inhella sp. 1Y17.</title>
        <authorList>
            <person name="Liu Y."/>
        </authorList>
    </citation>
    <scope>NUCLEOTIDE SEQUENCE</scope>
    <source>
        <strain evidence="7">1Y17</strain>
    </source>
</reference>
<feature type="domain" description="RNA polymerase sigma-70 region 2" evidence="5">
    <location>
        <begin position="26"/>
        <end position="87"/>
    </location>
</feature>
<dbReference type="Gene3D" id="1.10.1740.10">
    <property type="match status" value="1"/>
</dbReference>
<dbReference type="NCBIfam" id="TIGR02937">
    <property type="entry name" value="sigma70-ECF"/>
    <property type="match status" value="1"/>
</dbReference>
<dbReference type="SUPFAM" id="SSF88659">
    <property type="entry name" value="Sigma3 and sigma4 domains of RNA polymerase sigma factors"/>
    <property type="match status" value="1"/>
</dbReference>
<name>A0A931J8F1_9BURK</name>
<dbReference type="EMBL" id="JAEDAK010000011">
    <property type="protein sequence ID" value="MBH9578287.1"/>
    <property type="molecule type" value="Genomic_DNA"/>
</dbReference>
<dbReference type="RefSeq" id="WP_198112059.1">
    <property type="nucleotide sequence ID" value="NZ_JAEDAK010000011.1"/>
</dbReference>
<dbReference type="GO" id="GO:0006352">
    <property type="term" value="P:DNA-templated transcription initiation"/>
    <property type="evidence" value="ECO:0007669"/>
    <property type="project" value="InterPro"/>
</dbReference>
<dbReference type="PANTHER" id="PTHR43133">
    <property type="entry name" value="RNA POLYMERASE ECF-TYPE SIGMA FACTO"/>
    <property type="match status" value="1"/>
</dbReference>
<dbReference type="Gene3D" id="1.10.10.10">
    <property type="entry name" value="Winged helix-like DNA-binding domain superfamily/Winged helix DNA-binding domain"/>
    <property type="match status" value="1"/>
</dbReference>
<dbReference type="InterPro" id="IPR036388">
    <property type="entry name" value="WH-like_DNA-bd_sf"/>
</dbReference>
<dbReference type="AlphaFoldDB" id="A0A931J8F1"/>
<dbReference type="InterPro" id="IPR013249">
    <property type="entry name" value="RNA_pol_sigma70_r4_t2"/>
</dbReference>
<evidence type="ECO:0000259" key="5">
    <source>
        <dbReference type="Pfam" id="PF04542"/>
    </source>
</evidence>
<evidence type="ECO:0000313" key="8">
    <source>
        <dbReference type="Proteomes" id="UP000613266"/>
    </source>
</evidence>
<organism evidence="7 8">
    <name type="scientific">Inhella proteolytica</name>
    <dbReference type="NCBI Taxonomy" id="2795029"/>
    <lineage>
        <taxon>Bacteria</taxon>
        <taxon>Pseudomonadati</taxon>
        <taxon>Pseudomonadota</taxon>
        <taxon>Betaproteobacteria</taxon>
        <taxon>Burkholderiales</taxon>
        <taxon>Sphaerotilaceae</taxon>
        <taxon>Inhella</taxon>
    </lineage>
</organism>
<dbReference type="Pfam" id="PF08281">
    <property type="entry name" value="Sigma70_r4_2"/>
    <property type="match status" value="1"/>
</dbReference>
<evidence type="ECO:0000256" key="4">
    <source>
        <dbReference type="ARBA" id="ARBA00023163"/>
    </source>
</evidence>
<dbReference type="InterPro" id="IPR013325">
    <property type="entry name" value="RNA_pol_sigma_r2"/>
</dbReference>
<evidence type="ECO:0000256" key="2">
    <source>
        <dbReference type="ARBA" id="ARBA00023015"/>
    </source>
</evidence>
<accession>A0A931J8F1</accession>
<keyword evidence="8" id="KW-1185">Reference proteome</keyword>
<proteinExistence type="inferred from homology"/>
<dbReference type="Pfam" id="PF04542">
    <property type="entry name" value="Sigma70_r2"/>
    <property type="match status" value="1"/>
</dbReference>
<comment type="similarity">
    <text evidence="1">Belongs to the sigma-70 factor family. ECF subfamily.</text>
</comment>
<dbReference type="InterPro" id="IPR007627">
    <property type="entry name" value="RNA_pol_sigma70_r2"/>
</dbReference>
<dbReference type="GO" id="GO:0016987">
    <property type="term" value="F:sigma factor activity"/>
    <property type="evidence" value="ECO:0007669"/>
    <property type="project" value="UniProtKB-KW"/>
</dbReference>